<protein>
    <submittedName>
        <fullName evidence="3">DUF4350 domain-containing protein</fullName>
    </submittedName>
</protein>
<evidence type="ECO:0000256" key="1">
    <source>
        <dbReference type="SAM" id="Phobius"/>
    </source>
</evidence>
<dbReference type="InterPro" id="IPR025646">
    <property type="entry name" value="DUF4350"/>
</dbReference>
<feature type="domain" description="DUF4350" evidence="2">
    <location>
        <begin position="41"/>
        <end position="235"/>
    </location>
</feature>
<keyword evidence="1" id="KW-0812">Transmembrane</keyword>
<organism evidence="3 4">
    <name type="scientific">Aquimarina celericrescens</name>
    <dbReference type="NCBI Taxonomy" id="1964542"/>
    <lineage>
        <taxon>Bacteria</taxon>
        <taxon>Pseudomonadati</taxon>
        <taxon>Bacteroidota</taxon>
        <taxon>Flavobacteriia</taxon>
        <taxon>Flavobacteriales</taxon>
        <taxon>Flavobacteriaceae</taxon>
        <taxon>Aquimarina</taxon>
    </lineage>
</organism>
<proteinExistence type="predicted"/>
<sequence>MSKTAKIFIILIIAAIGLLTYLEASEPEPVNWFPSYAKADKIPLGTYVSHDVIKETLKDDRFKDINQPPYEFLTDNDTITGTYFFVNSSINFGEDELNKILRWVEKGNTLFISSKLIESKLLDTLHLESDNLLSLDNISTKPMVELTNTSLKGKSPFLYERDISNPYFSAIDTINTIALGVMQLYNDTLKIKEPNINYIKQAFGDGAILLHTFPEAFGNYFMLKNNNYRYTQNLLAYINPSQQILWDNYYKTGKTFYTSPLFLLLNNRYLKWAYYFVLIGVLLFILFEGKRKQRSIPIITPLKNQTLAFTRTISGMYFEKEKHKEIATKQNLLFLDYVRNTLRVPTDHLDEKTLIDISARSNNNLEDTKKLFRYFDELHKKQKINKEELSRLYELTTSFKSHV</sequence>
<reference evidence="4" key="1">
    <citation type="journal article" date="2019" name="Int. J. Syst. Evol. Microbiol.">
        <title>The Global Catalogue of Microorganisms (GCM) 10K type strain sequencing project: providing services to taxonomists for standard genome sequencing and annotation.</title>
        <authorList>
            <consortium name="The Broad Institute Genomics Platform"/>
            <consortium name="The Broad Institute Genome Sequencing Center for Infectious Disease"/>
            <person name="Wu L."/>
            <person name="Ma J."/>
        </authorList>
    </citation>
    <scope>NUCLEOTIDE SEQUENCE [LARGE SCALE GENOMIC DNA]</scope>
    <source>
        <strain evidence="4">DT92</strain>
    </source>
</reference>
<dbReference type="Proteomes" id="UP001597344">
    <property type="component" value="Unassembled WGS sequence"/>
</dbReference>
<evidence type="ECO:0000313" key="4">
    <source>
        <dbReference type="Proteomes" id="UP001597344"/>
    </source>
</evidence>
<feature type="transmembrane region" description="Helical" evidence="1">
    <location>
        <begin position="269"/>
        <end position="287"/>
    </location>
</feature>
<evidence type="ECO:0000259" key="2">
    <source>
        <dbReference type="Pfam" id="PF14258"/>
    </source>
</evidence>
<gene>
    <name evidence="3" type="ORF">ACFSJT_03825</name>
</gene>
<evidence type="ECO:0000313" key="3">
    <source>
        <dbReference type="EMBL" id="MFD2185908.1"/>
    </source>
</evidence>
<keyword evidence="1" id="KW-0472">Membrane</keyword>
<keyword evidence="1" id="KW-1133">Transmembrane helix</keyword>
<dbReference type="Pfam" id="PF14258">
    <property type="entry name" value="DUF4350"/>
    <property type="match status" value="1"/>
</dbReference>
<accession>A0ABW5ASG3</accession>
<comment type="caution">
    <text evidence="3">The sequence shown here is derived from an EMBL/GenBank/DDBJ whole genome shotgun (WGS) entry which is preliminary data.</text>
</comment>
<keyword evidence="4" id="KW-1185">Reference proteome</keyword>
<dbReference type="RefSeq" id="WP_378318877.1">
    <property type="nucleotide sequence ID" value="NZ_JBHUHY010000002.1"/>
</dbReference>
<name>A0ABW5ASG3_9FLAO</name>
<dbReference type="EMBL" id="JBHUHY010000002">
    <property type="protein sequence ID" value="MFD2185908.1"/>
    <property type="molecule type" value="Genomic_DNA"/>
</dbReference>